<dbReference type="CDD" id="cd07818">
    <property type="entry name" value="SRPBCC_1"/>
    <property type="match status" value="1"/>
</dbReference>
<dbReference type="Pfam" id="PF10604">
    <property type="entry name" value="Polyketide_cyc2"/>
    <property type="match status" value="1"/>
</dbReference>
<keyword evidence="2" id="KW-1185">Reference proteome</keyword>
<evidence type="ECO:0000313" key="2">
    <source>
        <dbReference type="Proteomes" id="UP001230207"/>
    </source>
</evidence>
<accession>A0ABU0BUI4</accession>
<dbReference type="SUPFAM" id="SSF55961">
    <property type="entry name" value="Bet v1-like"/>
    <property type="match status" value="1"/>
</dbReference>
<dbReference type="Gene3D" id="3.30.530.20">
    <property type="match status" value="1"/>
</dbReference>
<name>A0ABU0BUI4_9HYPH</name>
<dbReference type="EMBL" id="JAUSVF010000001">
    <property type="protein sequence ID" value="MDQ0321916.1"/>
    <property type="molecule type" value="Genomic_DNA"/>
</dbReference>
<evidence type="ECO:0000313" key="1">
    <source>
        <dbReference type="EMBL" id="MDQ0321916.1"/>
    </source>
</evidence>
<dbReference type="RefSeq" id="WP_307232910.1">
    <property type="nucleotide sequence ID" value="NZ_JAUSVF010000001.1"/>
</dbReference>
<dbReference type="Proteomes" id="UP001230207">
    <property type="component" value="Unassembled WGS sequence"/>
</dbReference>
<dbReference type="InterPro" id="IPR023393">
    <property type="entry name" value="START-like_dom_sf"/>
</dbReference>
<proteinExistence type="predicted"/>
<comment type="caution">
    <text evidence="1">The sequence shown here is derived from an EMBL/GenBank/DDBJ whole genome shotgun (WGS) entry which is preliminary data.</text>
</comment>
<dbReference type="InterPro" id="IPR019587">
    <property type="entry name" value="Polyketide_cyclase/dehydratase"/>
</dbReference>
<sequence>MLKTILIVLAVIVLAIIALVIFASTKPDTFHVERSIIIAAPPEKIVPLINDFHQWQAWSPYEKLDPAMTRTISGAPAGQGATYAWSGSGKAGAGQMEIVESSVEKIVIKLDFSKPFEAHNIATFTLIPATAGTAITWAMDGPAPLIAKVMGLVFSMDEMIGKDFAAGLENLKAIAEK</sequence>
<protein>
    <submittedName>
        <fullName evidence="1">Carbon monoxide dehydrogenase subunit G</fullName>
    </submittedName>
</protein>
<organism evidence="1 2">
    <name type="scientific">Pararhizobium capsulatum DSM 1112</name>
    <dbReference type="NCBI Taxonomy" id="1121113"/>
    <lineage>
        <taxon>Bacteria</taxon>
        <taxon>Pseudomonadati</taxon>
        <taxon>Pseudomonadota</taxon>
        <taxon>Alphaproteobacteria</taxon>
        <taxon>Hyphomicrobiales</taxon>
        <taxon>Rhizobiaceae</taxon>
        <taxon>Rhizobium/Agrobacterium group</taxon>
        <taxon>Pararhizobium</taxon>
    </lineage>
</organism>
<reference evidence="1 2" key="1">
    <citation type="submission" date="2023-07" db="EMBL/GenBank/DDBJ databases">
        <title>Genomic Encyclopedia of Type Strains, Phase IV (KMG-IV): sequencing the most valuable type-strain genomes for metagenomic binning, comparative biology and taxonomic classification.</title>
        <authorList>
            <person name="Goeker M."/>
        </authorList>
    </citation>
    <scope>NUCLEOTIDE SEQUENCE [LARGE SCALE GENOMIC DNA]</scope>
    <source>
        <strain evidence="1 2">DSM 1112</strain>
    </source>
</reference>
<gene>
    <name evidence="1" type="ORF">QO002_004054</name>
</gene>